<evidence type="ECO:0000259" key="1">
    <source>
        <dbReference type="Pfam" id="PF00535"/>
    </source>
</evidence>
<dbReference type="Proteomes" id="UP000552241">
    <property type="component" value="Unassembled WGS sequence"/>
</dbReference>
<proteinExistence type="predicted"/>
<dbReference type="Gene3D" id="3.90.550.10">
    <property type="entry name" value="Spore Coat Polysaccharide Biosynthesis Protein SpsA, Chain A"/>
    <property type="match status" value="1"/>
</dbReference>
<dbReference type="GO" id="GO:0016758">
    <property type="term" value="F:hexosyltransferase activity"/>
    <property type="evidence" value="ECO:0007669"/>
    <property type="project" value="UniProtKB-ARBA"/>
</dbReference>
<sequence length="255" mass="30265">MKPEISIITPCYNSEKYISETIQSVLNQTFTNWEWWVVDDQSSDRSVELINAFHDPRIHLIQLETNSGAAEARNRGIENAKGRYVTFLDSDDVWSPNFLETAHRFLVENKEELVYASYKRHDEELKPLLEDFIAEDHITFNRILYNCPIPMLTAMYDSARIGKIRIPEVDMREDYAMWIEILKKIPEARAIKEPLAIYRIRKTSYSRNKFRILRKQFAVYSKFLNLSLLQSTYYTLNWALNGMKKYEKLKFRGNR</sequence>
<dbReference type="InterPro" id="IPR001173">
    <property type="entry name" value="Glyco_trans_2-like"/>
</dbReference>
<evidence type="ECO:0000313" key="3">
    <source>
        <dbReference type="Proteomes" id="UP000552241"/>
    </source>
</evidence>
<reference evidence="2 3" key="1">
    <citation type="submission" date="2020-07" db="EMBL/GenBank/DDBJ databases">
        <title>Moheibacter lacus sp. nov., a member of the family Flavobacteriaceae isolated from freshwater lake sediment.</title>
        <authorList>
            <person name="Liu Y."/>
        </authorList>
    </citation>
    <scope>NUCLEOTIDE SEQUENCE [LARGE SCALE GENOMIC DNA]</scope>
    <source>
        <strain evidence="2 3">BDHS18</strain>
    </source>
</reference>
<comment type="caution">
    <text evidence="2">The sequence shown here is derived from an EMBL/GenBank/DDBJ whole genome shotgun (WGS) entry which is preliminary data.</text>
</comment>
<dbReference type="EMBL" id="JACDZE010000001">
    <property type="protein sequence ID" value="MBA5628384.1"/>
    <property type="molecule type" value="Genomic_DNA"/>
</dbReference>
<dbReference type="Pfam" id="PF00535">
    <property type="entry name" value="Glycos_transf_2"/>
    <property type="match status" value="1"/>
</dbReference>
<dbReference type="SUPFAM" id="SSF53448">
    <property type="entry name" value="Nucleotide-diphospho-sugar transferases"/>
    <property type="match status" value="1"/>
</dbReference>
<accession>A0A838ZJ52</accession>
<evidence type="ECO:0000313" key="2">
    <source>
        <dbReference type="EMBL" id="MBA5628384.1"/>
    </source>
</evidence>
<dbReference type="CDD" id="cd00761">
    <property type="entry name" value="Glyco_tranf_GTA_type"/>
    <property type="match status" value="1"/>
</dbReference>
<name>A0A838ZJ52_9FLAO</name>
<organism evidence="2 3">
    <name type="scientific">Moheibacter lacus</name>
    <dbReference type="NCBI Taxonomy" id="2745851"/>
    <lineage>
        <taxon>Bacteria</taxon>
        <taxon>Pseudomonadati</taxon>
        <taxon>Bacteroidota</taxon>
        <taxon>Flavobacteriia</taxon>
        <taxon>Flavobacteriales</taxon>
        <taxon>Weeksellaceae</taxon>
        <taxon>Moheibacter</taxon>
    </lineage>
</organism>
<feature type="domain" description="Glycosyltransferase 2-like" evidence="1">
    <location>
        <begin position="6"/>
        <end position="126"/>
    </location>
</feature>
<dbReference type="InterPro" id="IPR029044">
    <property type="entry name" value="Nucleotide-diphossugar_trans"/>
</dbReference>
<dbReference type="PANTHER" id="PTHR22916">
    <property type="entry name" value="GLYCOSYLTRANSFERASE"/>
    <property type="match status" value="1"/>
</dbReference>
<dbReference type="AlphaFoldDB" id="A0A838ZJ52"/>
<dbReference type="PANTHER" id="PTHR22916:SF3">
    <property type="entry name" value="UDP-GLCNAC:BETAGAL BETA-1,3-N-ACETYLGLUCOSAMINYLTRANSFERASE-LIKE PROTEIN 1"/>
    <property type="match status" value="1"/>
</dbReference>
<keyword evidence="3" id="KW-1185">Reference proteome</keyword>
<keyword evidence="2" id="KW-0808">Transferase</keyword>
<gene>
    <name evidence="2" type="ORF">HU137_01215</name>
</gene>
<dbReference type="RefSeq" id="WP_182041986.1">
    <property type="nucleotide sequence ID" value="NZ_JACDZE010000001.1"/>
</dbReference>
<protein>
    <submittedName>
        <fullName evidence="2">Glycosyltransferase family 2 protein</fullName>
    </submittedName>
</protein>